<proteinExistence type="predicted"/>
<evidence type="ECO:0000313" key="2">
    <source>
        <dbReference type="EMBL" id="EKU45605.1"/>
    </source>
</evidence>
<accession>K9AVT4</accession>
<dbReference type="PATRIC" id="fig|1229783.3.peg.2187"/>
<reference evidence="2 3" key="1">
    <citation type="journal article" date="2013" name="Genome Announc.">
        <title>Genome Sequence of Staphylococcus massiliensis Strain S46, Isolated from the Surface of Healthy Human Skin.</title>
        <authorList>
            <person name="Srivastav R."/>
            <person name="Singh A."/>
            <person name="Jangir P.K."/>
            <person name="Kumari C."/>
            <person name="Muduli S."/>
            <person name="Sharma R."/>
        </authorList>
    </citation>
    <scope>NUCLEOTIDE SEQUENCE [LARGE SCALE GENOMIC DNA]</scope>
    <source>
        <strain evidence="2 3">S46</strain>
    </source>
</reference>
<feature type="transmembrane region" description="Helical" evidence="1">
    <location>
        <begin position="105"/>
        <end position="129"/>
    </location>
</feature>
<protein>
    <recommendedName>
        <fullName evidence="4">DUF1700 domain-containing protein</fullName>
    </recommendedName>
</protein>
<keyword evidence="1" id="KW-0812">Transmembrane</keyword>
<gene>
    <name evidence="2" type="ORF">C273_11026</name>
</gene>
<dbReference type="eggNOG" id="COG4709">
    <property type="taxonomic scope" value="Bacteria"/>
</dbReference>
<dbReference type="EMBL" id="AMSQ01000027">
    <property type="protein sequence ID" value="EKU45605.1"/>
    <property type="molecule type" value="Genomic_DNA"/>
</dbReference>
<keyword evidence="1" id="KW-0472">Membrane</keyword>
<keyword evidence="1" id="KW-1133">Transmembrane helix</keyword>
<evidence type="ECO:0000256" key="1">
    <source>
        <dbReference type="SAM" id="Phobius"/>
    </source>
</evidence>
<comment type="caution">
    <text evidence="2">The sequence shown here is derived from an EMBL/GenBank/DDBJ whole genome shotgun (WGS) entry which is preliminary data.</text>
</comment>
<evidence type="ECO:0000313" key="3">
    <source>
        <dbReference type="Proteomes" id="UP000009885"/>
    </source>
</evidence>
<name>K9AVT4_9STAP</name>
<feature type="transmembrane region" description="Helical" evidence="1">
    <location>
        <begin position="141"/>
        <end position="169"/>
    </location>
</feature>
<sequence>MNKITYLTELENHLKRLPRDKQDNIMFSYEQFFYEKEQEGLSESAILKELDKPKLVAKRAYAKHTIHNAEDVPTARNIMKAVIATLGISLFTLCFVVVPMFFVIIFMVLILLISLVLLLSPAILVINIFLSGVTFGLLSNILFSLSLCGLGIVFMVLVLKVFDVIYGLTLKYLRWNIKMIRGGRSS</sequence>
<dbReference type="Pfam" id="PF22564">
    <property type="entry name" value="HAAS"/>
    <property type="match status" value="1"/>
</dbReference>
<keyword evidence="3" id="KW-1185">Reference proteome</keyword>
<dbReference type="STRING" id="1229783.C273_11026"/>
<dbReference type="Proteomes" id="UP000009885">
    <property type="component" value="Unassembled WGS sequence"/>
</dbReference>
<organism evidence="2 3">
    <name type="scientific">Staphylococcus massiliensis S46</name>
    <dbReference type="NCBI Taxonomy" id="1229783"/>
    <lineage>
        <taxon>Bacteria</taxon>
        <taxon>Bacillati</taxon>
        <taxon>Bacillota</taxon>
        <taxon>Bacilli</taxon>
        <taxon>Bacillales</taxon>
        <taxon>Staphylococcaceae</taxon>
        <taxon>Staphylococcus</taxon>
    </lineage>
</organism>
<feature type="transmembrane region" description="Helical" evidence="1">
    <location>
        <begin position="78"/>
        <end position="98"/>
    </location>
</feature>
<dbReference type="OrthoDB" id="2413613at2"/>
<evidence type="ECO:0008006" key="4">
    <source>
        <dbReference type="Google" id="ProtNLM"/>
    </source>
</evidence>
<dbReference type="AlphaFoldDB" id="K9AVT4"/>
<dbReference type="RefSeq" id="WP_009385034.1">
    <property type="nucleotide sequence ID" value="NZ_AMSQ01000027.1"/>
</dbReference>